<dbReference type="KEGG" id="ssck:SPSK_03536"/>
<dbReference type="Proteomes" id="UP000033710">
    <property type="component" value="Unassembled WGS sequence"/>
</dbReference>
<comment type="caution">
    <text evidence="2">The sequence shown here is derived from an EMBL/GenBank/DDBJ whole genome shotgun (WGS) entry which is preliminary data.</text>
</comment>
<feature type="region of interest" description="Disordered" evidence="1">
    <location>
        <begin position="280"/>
        <end position="309"/>
    </location>
</feature>
<protein>
    <submittedName>
        <fullName evidence="2">Uncharacterized protein</fullName>
    </submittedName>
</protein>
<reference evidence="2 3" key="2">
    <citation type="journal article" date="2015" name="Eukaryot. Cell">
        <title>Asexual propagation of a virulent clone complex in a human and feline outbreak of sporotrichosis.</title>
        <authorList>
            <person name="Teixeira Mde M."/>
            <person name="Rodrigues A.M."/>
            <person name="Tsui C.K."/>
            <person name="de Almeida L.G."/>
            <person name="Van Diepeningen A.D."/>
            <person name="van den Ende B.G."/>
            <person name="Fernandes G.F."/>
            <person name="Kano R."/>
            <person name="Hamelin R.C."/>
            <person name="Lopes-Bezerra L.M."/>
            <person name="Vasconcelos A.T."/>
            <person name="de Hoog S."/>
            <person name="de Camargo Z.P."/>
            <person name="Felipe M.S."/>
        </authorList>
    </citation>
    <scope>NUCLEOTIDE SEQUENCE [LARGE SCALE GENOMIC DNA]</scope>
    <source>
        <strain evidence="2 3">1099-18</strain>
    </source>
</reference>
<evidence type="ECO:0000256" key="1">
    <source>
        <dbReference type="SAM" id="MobiDB-lite"/>
    </source>
</evidence>
<dbReference type="RefSeq" id="XP_016584632.1">
    <property type="nucleotide sequence ID" value="XM_016730374.1"/>
</dbReference>
<evidence type="ECO:0000313" key="3">
    <source>
        <dbReference type="Proteomes" id="UP000033710"/>
    </source>
</evidence>
<organism evidence="2 3">
    <name type="scientific">Sporothrix schenckii 1099-18</name>
    <dbReference type="NCBI Taxonomy" id="1397361"/>
    <lineage>
        <taxon>Eukaryota</taxon>
        <taxon>Fungi</taxon>
        <taxon>Dikarya</taxon>
        <taxon>Ascomycota</taxon>
        <taxon>Pezizomycotina</taxon>
        <taxon>Sordariomycetes</taxon>
        <taxon>Sordariomycetidae</taxon>
        <taxon>Ophiostomatales</taxon>
        <taxon>Ophiostomataceae</taxon>
        <taxon>Sporothrix</taxon>
    </lineage>
</organism>
<gene>
    <name evidence="2" type="ORF">SPSK_03536</name>
</gene>
<dbReference type="EMBL" id="AXCR01000010">
    <property type="protein sequence ID" value="KJR81956.1"/>
    <property type="molecule type" value="Genomic_DNA"/>
</dbReference>
<dbReference type="VEuPathDB" id="FungiDB:SPSK_03536"/>
<dbReference type="OrthoDB" id="5153746at2759"/>
<reference evidence="2 3" key="1">
    <citation type="journal article" date="2014" name="BMC Genomics">
        <title>Comparative genomics of the major fungal agents of human and animal Sporotrichosis: Sporothrix schenckii and Sporothrix brasiliensis.</title>
        <authorList>
            <person name="Teixeira M.M."/>
            <person name="de Almeida L.G."/>
            <person name="Kubitschek-Barreira P."/>
            <person name="Alves F.L."/>
            <person name="Kioshima E.S."/>
            <person name="Abadio A.K."/>
            <person name="Fernandes L."/>
            <person name="Derengowski L.S."/>
            <person name="Ferreira K.S."/>
            <person name="Souza R.C."/>
            <person name="Ruiz J.C."/>
            <person name="de Andrade N.C."/>
            <person name="Paes H.C."/>
            <person name="Nicola A.M."/>
            <person name="Albuquerque P."/>
            <person name="Gerber A.L."/>
            <person name="Martins V.P."/>
            <person name="Peconick L.D."/>
            <person name="Neto A.V."/>
            <person name="Chaucanez C.B."/>
            <person name="Silva P.A."/>
            <person name="Cunha O.L."/>
            <person name="de Oliveira F.F."/>
            <person name="dos Santos T.C."/>
            <person name="Barros A.L."/>
            <person name="Soares M.A."/>
            <person name="de Oliveira L.M."/>
            <person name="Marini M.M."/>
            <person name="Villalobos-Duno H."/>
            <person name="Cunha M.M."/>
            <person name="de Hoog S."/>
            <person name="da Silveira J.F."/>
            <person name="Henrissat B."/>
            <person name="Nino-Vega G.A."/>
            <person name="Cisalpino P.S."/>
            <person name="Mora-Montes H.M."/>
            <person name="Almeida S.R."/>
            <person name="Stajich J.E."/>
            <person name="Lopes-Bezerra L.M."/>
            <person name="Vasconcelos A.T."/>
            <person name="Felipe M.S."/>
        </authorList>
    </citation>
    <scope>NUCLEOTIDE SEQUENCE [LARGE SCALE GENOMIC DNA]</scope>
    <source>
        <strain evidence="2 3">1099-18</strain>
    </source>
</reference>
<evidence type="ECO:0000313" key="2">
    <source>
        <dbReference type="EMBL" id="KJR81956.1"/>
    </source>
</evidence>
<sequence>MGLLLESFDEALELGRYLVMPLTRPLAVASGESTRRADEPKVRIDVPFSAWDTFASAALRAMRAGRHFTNDRSPKWNDARYMDVEGDVAEASSVYLLYAIDCVLTKYLPVGMFRVLSQHTVYGNTFSVRADRIWGLGNPNTLDLHAYFAILDFKRPTLIDPDDFGTVFTWNEFNARDPLEYLEPSFKNNSQILLKQAVSYSSHYGTKYIAFFDWHTLVLVVLVDTDLADTELKMGGEYCLVTIVTDRTQMMRALLGFLIKAYHAQMATVEDYTDIVGSVDSEQTAPSKGKGSTAGFGRSGGESSRHRRR</sequence>
<dbReference type="AlphaFoldDB" id="A0A0F2M1D8"/>
<name>A0A0F2M1D8_SPOSC</name>
<dbReference type="GeneID" id="27665651"/>
<proteinExistence type="predicted"/>
<accession>A0A0F2M1D8</accession>